<dbReference type="EMBL" id="GGEC01060602">
    <property type="protein sequence ID" value="MBX41086.1"/>
    <property type="molecule type" value="Transcribed_RNA"/>
</dbReference>
<reference evidence="1" key="1">
    <citation type="submission" date="2018-02" db="EMBL/GenBank/DDBJ databases">
        <title>Rhizophora mucronata_Transcriptome.</title>
        <authorList>
            <person name="Meera S.P."/>
            <person name="Sreeshan A."/>
            <person name="Augustine A."/>
        </authorList>
    </citation>
    <scope>NUCLEOTIDE SEQUENCE</scope>
    <source>
        <tissue evidence="1">Leaf</tissue>
    </source>
</reference>
<organism evidence="1">
    <name type="scientific">Rhizophora mucronata</name>
    <name type="common">Asiatic mangrove</name>
    <dbReference type="NCBI Taxonomy" id="61149"/>
    <lineage>
        <taxon>Eukaryota</taxon>
        <taxon>Viridiplantae</taxon>
        <taxon>Streptophyta</taxon>
        <taxon>Embryophyta</taxon>
        <taxon>Tracheophyta</taxon>
        <taxon>Spermatophyta</taxon>
        <taxon>Magnoliopsida</taxon>
        <taxon>eudicotyledons</taxon>
        <taxon>Gunneridae</taxon>
        <taxon>Pentapetalae</taxon>
        <taxon>rosids</taxon>
        <taxon>fabids</taxon>
        <taxon>Malpighiales</taxon>
        <taxon>Rhizophoraceae</taxon>
        <taxon>Rhizophora</taxon>
    </lineage>
</organism>
<protein>
    <submittedName>
        <fullName evidence="1">Uncharacterized protein</fullName>
    </submittedName>
</protein>
<name>A0A2P2NF21_RHIMU</name>
<dbReference type="AlphaFoldDB" id="A0A2P2NF21"/>
<accession>A0A2P2NF21</accession>
<evidence type="ECO:0000313" key="1">
    <source>
        <dbReference type="EMBL" id="MBX41086.1"/>
    </source>
</evidence>
<sequence>MKQKCSTVALWLSLPCHQAIPV</sequence>
<proteinExistence type="predicted"/>